<gene>
    <name evidence="1" type="ORF">VNO77_20461</name>
</gene>
<dbReference type="EMBL" id="JAYMYQ010000004">
    <property type="protein sequence ID" value="KAK7339779.1"/>
    <property type="molecule type" value="Genomic_DNA"/>
</dbReference>
<evidence type="ECO:0000313" key="1">
    <source>
        <dbReference type="EMBL" id="KAK7339779.1"/>
    </source>
</evidence>
<evidence type="ECO:0000313" key="2">
    <source>
        <dbReference type="Proteomes" id="UP001367508"/>
    </source>
</evidence>
<keyword evidence="2" id="KW-1185">Reference proteome</keyword>
<protein>
    <submittedName>
        <fullName evidence="1">Uncharacterized protein</fullName>
    </submittedName>
</protein>
<dbReference type="Proteomes" id="UP001367508">
    <property type="component" value="Unassembled WGS sequence"/>
</dbReference>
<name>A0AAN9LPI7_CANGL</name>
<comment type="caution">
    <text evidence="1">The sequence shown here is derived from an EMBL/GenBank/DDBJ whole genome shotgun (WGS) entry which is preliminary data.</text>
</comment>
<dbReference type="AlphaFoldDB" id="A0AAN9LPI7"/>
<reference evidence="1 2" key="1">
    <citation type="submission" date="2024-01" db="EMBL/GenBank/DDBJ databases">
        <title>The genomes of 5 underutilized Papilionoideae crops provide insights into root nodulation and disease resistanc.</title>
        <authorList>
            <person name="Jiang F."/>
        </authorList>
    </citation>
    <scope>NUCLEOTIDE SEQUENCE [LARGE SCALE GENOMIC DNA]</scope>
    <source>
        <strain evidence="1">LVBAO_FW01</strain>
        <tissue evidence="1">Leaves</tissue>
    </source>
</reference>
<accession>A0AAN9LPI7</accession>
<organism evidence="1 2">
    <name type="scientific">Canavalia gladiata</name>
    <name type="common">Sword bean</name>
    <name type="synonym">Dolichos gladiatus</name>
    <dbReference type="NCBI Taxonomy" id="3824"/>
    <lineage>
        <taxon>Eukaryota</taxon>
        <taxon>Viridiplantae</taxon>
        <taxon>Streptophyta</taxon>
        <taxon>Embryophyta</taxon>
        <taxon>Tracheophyta</taxon>
        <taxon>Spermatophyta</taxon>
        <taxon>Magnoliopsida</taxon>
        <taxon>eudicotyledons</taxon>
        <taxon>Gunneridae</taxon>
        <taxon>Pentapetalae</taxon>
        <taxon>rosids</taxon>
        <taxon>fabids</taxon>
        <taxon>Fabales</taxon>
        <taxon>Fabaceae</taxon>
        <taxon>Papilionoideae</taxon>
        <taxon>50 kb inversion clade</taxon>
        <taxon>NPAAA clade</taxon>
        <taxon>indigoferoid/millettioid clade</taxon>
        <taxon>Phaseoleae</taxon>
        <taxon>Canavalia</taxon>
    </lineage>
</organism>
<proteinExistence type="predicted"/>
<sequence>MAGIWEHSRTNLLFGIELQITFVRVVVGGVPTLSSSTTPVLSVLSFTHLFISIHNNKRMQLSSTSSKT</sequence>